<comment type="caution">
    <text evidence="4">The sequence shown here is derived from an EMBL/GenBank/DDBJ whole genome shotgun (WGS) entry which is preliminary data.</text>
</comment>
<protein>
    <recommendedName>
        <fullName evidence="3">Cyclodipeptide synthase</fullName>
    </recommendedName>
</protein>
<dbReference type="Pfam" id="PF16715">
    <property type="entry name" value="CDPS"/>
    <property type="match status" value="1"/>
</dbReference>
<evidence type="ECO:0000256" key="1">
    <source>
        <dbReference type="ARBA" id="ARBA00006034"/>
    </source>
</evidence>
<dbReference type="AlphaFoldDB" id="A0A419I7L6"/>
<keyword evidence="5" id="KW-1185">Reference proteome</keyword>
<dbReference type="Gene3D" id="3.40.50.11710">
    <property type="entry name" value="Cyclodipeptide synthase"/>
    <property type="match status" value="1"/>
</dbReference>
<evidence type="ECO:0000256" key="2">
    <source>
        <dbReference type="ARBA" id="ARBA00022679"/>
    </source>
</evidence>
<accession>A0A419I7L6</accession>
<comment type="similarity">
    <text evidence="1">Belongs to the CDPS family.</text>
</comment>
<dbReference type="Proteomes" id="UP000285112">
    <property type="component" value="Unassembled WGS sequence"/>
</dbReference>
<organism evidence="4 5">
    <name type="scientific">Amycolatopsis panacis</name>
    <dbReference type="NCBI Taxonomy" id="2340917"/>
    <lineage>
        <taxon>Bacteria</taxon>
        <taxon>Bacillati</taxon>
        <taxon>Actinomycetota</taxon>
        <taxon>Actinomycetes</taxon>
        <taxon>Pseudonocardiales</taxon>
        <taxon>Pseudonocardiaceae</taxon>
        <taxon>Amycolatopsis</taxon>
    </lineage>
</organism>
<dbReference type="InterPro" id="IPR038622">
    <property type="entry name" value="CDPS_sf"/>
</dbReference>
<reference evidence="4 5" key="1">
    <citation type="submission" date="2018-09" db="EMBL/GenBank/DDBJ databases">
        <title>YIM PH 21725 draft genome.</title>
        <authorList>
            <person name="Miao C."/>
        </authorList>
    </citation>
    <scope>NUCLEOTIDE SEQUENCE [LARGE SCALE GENOMIC DNA]</scope>
    <source>
        <strain evidence="5">YIM PH21725</strain>
    </source>
</reference>
<evidence type="ECO:0000313" key="4">
    <source>
        <dbReference type="EMBL" id="RJQ87875.1"/>
    </source>
</evidence>
<dbReference type="EMBL" id="QZFV01000066">
    <property type="protein sequence ID" value="RJQ87875.1"/>
    <property type="molecule type" value="Genomic_DNA"/>
</dbReference>
<dbReference type="InterPro" id="IPR030903">
    <property type="entry name" value="CDPS"/>
</dbReference>
<proteinExistence type="inferred from homology"/>
<evidence type="ECO:0000256" key="3">
    <source>
        <dbReference type="ARBA" id="ARBA00030771"/>
    </source>
</evidence>
<name>A0A419I7L6_9PSEU</name>
<evidence type="ECO:0000313" key="5">
    <source>
        <dbReference type="Proteomes" id="UP000285112"/>
    </source>
</evidence>
<dbReference type="NCBIfam" id="TIGR04539">
    <property type="entry name" value="tRNA_cyclodipep"/>
    <property type="match status" value="1"/>
</dbReference>
<sequence>MFDATPLSSGCARLFPGVPHVCIGVSPFNGYFTAERLIRLAEWTVEHFADFHFFVPDDVTAYTLEALGYPPARARQKAHRQSCHVHNKIAAALTAAGVPDPASRILGMTRLRELPAYRRVAREAERLFDTDVAFRSACYGASTWVLQNKVGNPPGDDALRLAVRYFLAELPLFAASGAITGNSRSMFAYHQRVPFLEKFFDGEFALRPDPGQGFLVVRESALEVTGP</sequence>
<gene>
    <name evidence="4" type="ORF">D5S19_08730</name>
</gene>
<dbReference type="GO" id="GO:0016755">
    <property type="term" value="F:aminoacyltransferase activity"/>
    <property type="evidence" value="ECO:0007669"/>
    <property type="project" value="InterPro"/>
</dbReference>
<keyword evidence="2" id="KW-0808">Transferase</keyword>
<dbReference type="RefSeq" id="WP_120022824.1">
    <property type="nucleotide sequence ID" value="NZ_QZFV01000066.1"/>
</dbReference>
<dbReference type="OrthoDB" id="2895472at2"/>